<evidence type="ECO:0000313" key="1">
    <source>
        <dbReference type="EMBL" id="KKL63736.1"/>
    </source>
</evidence>
<gene>
    <name evidence="1" type="ORF">LCGC14_2172100</name>
</gene>
<protein>
    <submittedName>
        <fullName evidence="1">Uncharacterized protein</fullName>
    </submittedName>
</protein>
<accession>A0A0F9EBX9</accession>
<comment type="caution">
    <text evidence="1">The sequence shown here is derived from an EMBL/GenBank/DDBJ whole genome shotgun (WGS) entry which is preliminary data.</text>
</comment>
<dbReference type="AlphaFoldDB" id="A0A0F9EBX9"/>
<dbReference type="EMBL" id="LAZR01028061">
    <property type="protein sequence ID" value="KKL63736.1"/>
    <property type="molecule type" value="Genomic_DNA"/>
</dbReference>
<sequence length="65" mass="7575">MECIVCHSDDDVKHCSHLYVSDSEGAELCLCCRILVCELLRKFMSMNNRFELQLRKKLKRGGKIK</sequence>
<name>A0A0F9EBX9_9ZZZZ</name>
<proteinExistence type="predicted"/>
<organism evidence="1">
    <name type="scientific">marine sediment metagenome</name>
    <dbReference type="NCBI Taxonomy" id="412755"/>
    <lineage>
        <taxon>unclassified sequences</taxon>
        <taxon>metagenomes</taxon>
        <taxon>ecological metagenomes</taxon>
    </lineage>
</organism>
<reference evidence="1" key="1">
    <citation type="journal article" date="2015" name="Nature">
        <title>Complex archaea that bridge the gap between prokaryotes and eukaryotes.</title>
        <authorList>
            <person name="Spang A."/>
            <person name="Saw J.H."/>
            <person name="Jorgensen S.L."/>
            <person name="Zaremba-Niedzwiedzka K."/>
            <person name="Martijn J."/>
            <person name="Lind A.E."/>
            <person name="van Eijk R."/>
            <person name="Schleper C."/>
            <person name="Guy L."/>
            <person name="Ettema T.J."/>
        </authorList>
    </citation>
    <scope>NUCLEOTIDE SEQUENCE</scope>
</reference>